<dbReference type="SUPFAM" id="SSF56801">
    <property type="entry name" value="Acetyl-CoA synthetase-like"/>
    <property type="match status" value="1"/>
</dbReference>
<dbReference type="Pfam" id="PF00550">
    <property type="entry name" value="PP-binding"/>
    <property type="match status" value="1"/>
</dbReference>
<dbReference type="InterPro" id="IPR025110">
    <property type="entry name" value="AMP-bd_C"/>
</dbReference>
<dbReference type="InterPro" id="IPR001242">
    <property type="entry name" value="Condensation_dom"/>
</dbReference>
<dbReference type="Pfam" id="PF13193">
    <property type="entry name" value="AMP-binding_C"/>
    <property type="match status" value="1"/>
</dbReference>
<dbReference type="PANTHER" id="PTHR45527">
    <property type="entry name" value="NONRIBOSOMAL PEPTIDE SYNTHETASE"/>
    <property type="match status" value="1"/>
</dbReference>
<proteinExistence type="predicted"/>
<dbReference type="SUPFAM" id="SSF47336">
    <property type="entry name" value="ACP-like"/>
    <property type="match status" value="1"/>
</dbReference>
<sequence length="1275" mass="144844">MNTNSASEFSKNTSWTAEEEVHFSFKQKNSTDQNEKSTFAFEIDAAKHPAFFKLAKTNETISLVVLFSAFSMLMRKYTFQENIVINTPHLEGVENDPLHIPVSLHVDTNRSFKEHLKMCQETLKDLYSKQKSDLLSKGSTSNVLFIYENVHDKPLQNGVDFMFACAIKDDKLRVNINYDSSCYEAYFIENIITHFNACLEIFQKPDTFLNQVDIVSGEEENTIINLFNNTAKKYDSDKTLIDLFEEKVISNTDTHAVIYKGTKLSYAQLNNRVNTLADFLIEDYDLKEGECVGLMLERSDLWLISLLAIWKCGAVYVPLDLKLPVERRDAILSKTNANFLITDSDSMFELQEFTGNFIAVDIQVEFDDAAEVVFENKSNKEQTAYIIHTSGSTGEPKAIPIKHKSISDRMLYHVDYLELTNHTVLQFASISFDASLVEIFMALIAGNTLVIASEREKNDTNVLTKLLETHDVNVVIFPPSYLKILNKRELPTLQKIITTGEKASINDCIHYSQTKDVYNGYGPSETCIGASFYKISYDKKDFYENNSVPIGEPFANTTILLLNEDAKLTPIGLQGEICVAGVGLSDGYLNNDDLTAEKFITTSYLNGARVYKTGDYATFSNDGTLNFNGRMDSQVQLNGIRVELHEIEEAITTHNAVKNAVVIVHETVGKKQLIAFVETVTEINSETLKSYLSKIIPPYMLPNTFMYFAAFPVNNAGKVDVKTLKKQIKTSSKTTVSKEIIEPTTEYEKHITTIFEEVLLEKPFSITGSFFEYGGNSLKAIQVVSEVYKLTGITIDVRDVFDYSTPQLLAKHTENYNKKEEIISPVSNDTSIYDISFNQKRFLGFEKSFRAMSKGAPNNAFPGSFKLIGNLNVTAFEKALYHIVQRHESLRTLFVEMEDGELKQQVFDTAEKTFSYNYHDLTDEAAQKEKIEELLDVEDKTSIDLFNGPLLRIRLIKKSAEEHLLILVIHHIVSDGWSMNVLFDELFDTYNNFCQNKDATLKPLDIHYKEFAYWKNDKINKGELENSKEFWFSYLKDLTQALDFPHTVEATSFEIYNGFDHEILLDETFTQTLRKQAASYNTTIFTLLVAGLKLLIHGVTNKKDVAIASVNAGREHKALNNQIGYYANDTIFRTNMDASQTVSEYVHSIKKNILDVFSHQNYPYSLLVDQLEFAECPIGIGIENFTKVGNNVQMEGISLTTETTSVYKWFGRSFSFNFTEHEDTITLKVVYNSSRFTLQDSKEKANQYVQILNLLLEDDHQVLNDIINTVNTASS</sequence>
<feature type="domain" description="Carrier" evidence="4">
    <location>
        <begin position="742"/>
        <end position="817"/>
    </location>
</feature>
<dbReference type="InterPro" id="IPR036736">
    <property type="entry name" value="ACP-like_sf"/>
</dbReference>
<comment type="caution">
    <text evidence="5">The sequence shown here is derived from an EMBL/GenBank/DDBJ whole genome shotgun (WGS) entry which is preliminary data.</text>
</comment>
<dbReference type="InterPro" id="IPR000873">
    <property type="entry name" value="AMP-dep_synth/lig_dom"/>
</dbReference>
<dbReference type="Gene3D" id="3.40.50.980">
    <property type="match status" value="2"/>
</dbReference>
<dbReference type="RefSeq" id="WP_187564695.1">
    <property type="nucleotide sequence ID" value="NZ_JACGWS010000024.1"/>
</dbReference>
<keyword evidence="3" id="KW-0597">Phosphoprotein</keyword>
<dbReference type="Gene3D" id="3.30.559.30">
    <property type="entry name" value="Nonribosomal peptide synthetase, condensation domain"/>
    <property type="match status" value="2"/>
</dbReference>
<dbReference type="InterPro" id="IPR006162">
    <property type="entry name" value="Ppantetheine_attach_site"/>
</dbReference>
<reference evidence="5 6" key="1">
    <citation type="submission" date="2020-07" db="EMBL/GenBank/DDBJ databases">
        <title>Description of Kordia aestuariivivens sp. nov., isolated from a tidal flat.</title>
        <authorList>
            <person name="Park S."/>
            <person name="Yoon J.-H."/>
        </authorList>
    </citation>
    <scope>NUCLEOTIDE SEQUENCE [LARGE SCALE GENOMIC DNA]</scope>
    <source>
        <strain evidence="5 6">YSTF-M3</strain>
    </source>
</reference>
<dbReference type="Pfam" id="PF00501">
    <property type="entry name" value="AMP-binding"/>
    <property type="match status" value="1"/>
</dbReference>
<accession>A0ABR7QGN4</accession>
<evidence type="ECO:0000259" key="4">
    <source>
        <dbReference type="PROSITE" id="PS50075"/>
    </source>
</evidence>
<dbReference type="InterPro" id="IPR045851">
    <property type="entry name" value="AMP-bd_C_sf"/>
</dbReference>
<dbReference type="Pfam" id="PF00668">
    <property type="entry name" value="Condensation"/>
    <property type="match status" value="1"/>
</dbReference>
<organism evidence="5 6">
    <name type="scientific">Kordia aestuariivivens</name>
    <dbReference type="NCBI Taxonomy" id="2759037"/>
    <lineage>
        <taxon>Bacteria</taxon>
        <taxon>Pseudomonadati</taxon>
        <taxon>Bacteroidota</taxon>
        <taxon>Flavobacteriia</taxon>
        <taxon>Flavobacteriales</taxon>
        <taxon>Flavobacteriaceae</taxon>
        <taxon>Kordia</taxon>
    </lineage>
</organism>
<evidence type="ECO:0000256" key="3">
    <source>
        <dbReference type="ARBA" id="ARBA00022553"/>
    </source>
</evidence>
<dbReference type="Gene3D" id="1.10.1200.10">
    <property type="entry name" value="ACP-like"/>
    <property type="match status" value="1"/>
</dbReference>
<evidence type="ECO:0000256" key="2">
    <source>
        <dbReference type="ARBA" id="ARBA00022450"/>
    </source>
</evidence>
<dbReference type="Gene3D" id="2.30.38.10">
    <property type="entry name" value="Luciferase, Domain 3"/>
    <property type="match status" value="1"/>
</dbReference>
<dbReference type="PROSITE" id="PS00012">
    <property type="entry name" value="PHOSPHOPANTETHEINE"/>
    <property type="match status" value="1"/>
</dbReference>
<dbReference type="EMBL" id="JACGWS010000024">
    <property type="protein sequence ID" value="MBC8757653.1"/>
    <property type="molecule type" value="Genomic_DNA"/>
</dbReference>
<dbReference type="InterPro" id="IPR023213">
    <property type="entry name" value="CAT-like_dom_sf"/>
</dbReference>
<dbReference type="PROSITE" id="PS00455">
    <property type="entry name" value="AMP_BINDING"/>
    <property type="match status" value="1"/>
</dbReference>
<gene>
    <name evidence="5" type="ORF">H2O64_23495</name>
</gene>
<dbReference type="InterPro" id="IPR020845">
    <property type="entry name" value="AMP-binding_CS"/>
</dbReference>
<dbReference type="PROSITE" id="PS50075">
    <property type="entry name" value="CARRIER"/>
    <property type="match status" value="1"/>
</dbReference>
<protein>
    <submittedName>
        <fullName evidence="5">Amino acid adenylation domain-containing protein</fullName>
    </submittedName>
</protein>
<evidence type="ECO:0000313" key="5">
    <source>
        <dbReference type="EMBL" id="MBC8757653.1"/>
    </source>
</evidence>
<dbReference type="CDD" id="cd05930">
    <property type="entry name" value="A_NRPS"/>
    <property type="match status" value="1"/>
</dbReference>
<name>A0ABR7QGN4_9FLAO</name>
<dbReference type="NCBIfam" id="TIGR01733">
    <property type="entry name" value="AA-adenyl-dom"/>
    <property type="match status" value="1"/>
</dbReference>
<dbReference type="Gene3D" id="3.30.559.10">
    <property type="entry name" value="Chloramphenicol acetyltransferase-like domain"/>
    <property type="match status" value="1"/>
</dbReference>
<keyword evidence="6" id="KW-1185">Reference proteome</keyword>
<comment type="cofactor">
    <cofactor evidence="1">
        <name>pantetheine 4'-phosphate</name>
        <dbReference type="ChEBI" id="CHEBI:47942"/>
    </cofactor>
</comment>
<dbReference type="Gene3D" id="3.30.300.30">
    <property type="match status" value="1"/>
</dbReference>
<evidence type="ECO:0000256" key="1">
    <source>
        <dbReference type="ARBA" id="ARBA00001957"/>
    </source>
</evidence>
<keyword evidence="2" id="KW-0596">Phosphopantetheine</keyword>
<dbReference type="InterPro" id="IPR009081">
    <property type="entry name" value="PP-bd_ACP"/>
</dbReference>
<dbReference type="InterPro" id="IPR010071">
    <property type="entry name" value="AA_adenyl_dom"/>
</dbReference>
<dbReference type="PANTHER" id="PTHR45527:SF1">
    <property type="entry name" value="FATTY ACID SYNTHASE"/>
    <property type="match status" value="1"/>
</dbReference>
<evidence type="ECO:0000313" key="6">
    <source>
        <dbReference type="Proteomes" id="UP000619238"/>
    </source>
</evidence>
<dbReference type="SUPFAM" id="SSF52777">
    <property type="entry name" value="CoA-dependent acyltransferases"/>
    <property type="match status" value="3"/>
</dbReference>
<dbReference type="Proteomes" id="UP000619238">
    <property type="component" value="Unassembled WGS sequence"/>
</dbReference>